<evidence type="ECO:0000313" key="2">
    <source>
        <dbReference type="EMBL" id="UNM10727.1"/>
    </source>
</evidence>
<dbReference type="RefSeq" id="WP_242329275.1">
    <property type="nucleotide sequence ID" value="NZ_CP071872.1"/>
</dbReference>
<gene>
    <name evidence="2" type="ORF">J4032_03685</name>
</gene>
<evidence type="ECO:0000259" key="1">
    <source>
        <dbReference type="Pfam" id="PF13460"/>
    </source>
</evidence>
<reference evidence="2 3" key="1">
    <citation type="submission" date="2021-03" db="EMBL/GenBank/DDBJ databases">
        <title>Complete genome of Streptomyces formicae strain 1H-GS9 (DSM 100524).</title>
        <authorList>
            <person name="Atanasov K.E."/>
            <person name="Altabella T."/>
            <person name="Ferrer A."/>
        </authorList>
    </citation>
    <scope>NUCLEOTIDE SEQUENCE [LARGE SCALE GENOMIC DNA]</scope>
    <source>
        <strain evidence="2 3">1H-GS9</strain>
    </source>
</reference>
<dbReference type="InterPro" id="IPR051606">
    <property type="entry name" value="Polyketide_Oxido-like"/>
</dbReference>
<dbReference type="InterPro" id="IPR036291">
    <property type="entry name" value="NAD(P)-bd_dom_sf"/>
</dbReference>
<protein>
    <submittedName>
        <fullName evidence="2">NAD(P)H-binding protein</fullName>
    </submittedName>
</protein>
<sequence>MKLTVFGATGGIGQEIVRQALADGHQVTAVVRDPARLSVPADGRERLDVVTARFDDPEALRQAVAGRDAVLSGLGPRSTKQVGVASRLTRPVLQALEAEGTRRFLAVSAAPLGPVPKDETFFLRYIGTPLVSRVLRKHYDDLRIMEDDMRRSATDWTSVRPPRLTDKPLTGTYRTAVGTGLRGAATISRADVAHAMLAMTGDPATVKQAVAVAY</sequence>
<accession>A0ABY3WDT7</accession>
<proteinExistence type="predicted"/>
<keyword evidence="3" id="KW-1185">Reference proteome</keyword>
<dbReference type="Proteomes" id="UP000828924">
    <property type="component" value="Chromosome"/>
</dbReference>
<organism evidence="2 3">
    <name type="scientific">Streptomyces formicae</name>
    <dbReference type="NCBI Taxonomy" id="1616117"/>
    <lineage>
        <taxon>Bacteria</taxon>
        <taxon>Bacillati</taxon>
        <taxon>Actinomycetota</taxon>
        <taxon>Actinomycetes</taxon>
        <taxon>Kitasatosporales</taxon>
        <taxon>Streptomycetaceae</taxon>
        <taxon>Streptomyces</taxon>
    </lineage>
</organism>
<evidence type="ECO:0000313" key="3">
    <source>
        <dbReference type="Proteomes" id="UP000828924"/>
    </source>
</evidence>
<name>A0ABY3WDT7_9ACTN</name>
<dbReference type="EMBL" id="CP071872">
    <property type="protein sequence ID" value="UNM10727.1"/>
    <property type="molecule type" value="Genomic_DNA"/>
</dbReference>
<dbReference type="PANTHER" id="PTHR43355">
    <property type="entry name" value="FLAVIN REDUCTASE (NADPH)"/>
    <property type="match status" value="1"/>
</dbReference>
<dbReference type="SUPFAM" id="SSF51735">
    <property type="entry name" value="NAD(P)-binding Rossmann-fold domains"/>
    <property type="match status" value="1"/>
</dbReference>
<dbReference type="InterPro" id="IPR016040">
    <property type="entry name" value="NAD(P)-bd_dom"/>
</dbReference>
<dbReference type="PANTHER" id="PTHR43355:SF2">
    <property type="entry name" value="FLAVIN REDUCTASE (NADPH)"/>
    <property type="match status" value="1"/>
</dbReference>
<feature type="domain" description="NAD(P)-binding" evidence="1">
    <location>
        <begin position="7"/>
        <end position="203"/>
    </location>
</feature>
<dbReference type="Pfam" id="PF13460">
    <property type="entry name" value="NAD_binding_10"/>
    <property type="match status" value="1"/>
</dbReference>
<dbReference type="Gene3D" id="3.40.50.720">
    <property type="entry name" value="NAD(P)-binding Rossmann-like Domain"/>
    <property type="match status" value="1"/>
</dbReference>